<dbReference type="Proteomes" id="UP000198914">
    <property type="component" value="Unassembled WGS sequence"/>
</dbReference>
<dbReference type="EMBL" id="FNPX01000011">
    <property type="protein sequence ID" value="SDZ34510.1"/>
    <property type="molecule type" value="Genomic_DNA"/>
</dbReference>
<gene>
    <name evidence="1" type="ORF">SAMN05444004_11129</name>
</gene>
<name>A0A1H3SA09_9RHOB</name>
<keyword evidence="2" id="KW-1185">Reference proteome</keyword>
<evidence type="ECO:0000313" key="2">
    <source>
        <dbReference type="Proteomes" id="UP000198914"/>
    </source>
</evidence>
<dbReference type="OrthoDB" id="7857658at2"/>
<dbReference type="RefSeq" id="WP_092646386.1">
    <property type="nucleotide sequence ID" value="NZ_FNPX01000011.1"/>
</dbReference>
<dbReference type="AlphaFoldDB" id="A0A1H3SA09"/>
<organism evidence="1 2">
    <name type="scientific">Jannaschia faecimaris</name>
    <dbReference type="NCBI Taxonomy" id="1244108"/>
    <lineage>
        <taxon>Bacteria</taxon>
        <taxon>Pseudomonadati</taxon>
        <taxon>Pseudomonadota</taxon>
        <taxon>Alphaproteobacteria</taxon>
        <taxon>Rhodobacterales</taxon>
        <taxon>Roseobacteraceae</taxon>
        <taxon>Jannaschia</taxon>
    </lineage>
</organism>
<protein>
    <submittedName>
        <fullName evidence="1">Uncharacterized protein</fullName>
    </submittedName>
</protein>
<sequence length="126" mass="13511">MKDPELDVLIKELETRADMTVADFDAVVHALAFLLPEKAGDAAMPQVISTTDGAMVVADDAYPNWAVHIHGRANDRDGHWHCTLRENDSRDNDAVIGIGKSPVLAQAILAAVLRLAMALKKGPGST</sequence>
<accession>A0A1H3SA09</accession>
<dbReference type="STRING" id="1244108.SAMN05444004_11129"/>
<proteinExistence type="predicted"/>
<evidence type="ECO:0000313" key="1">
    <source>
        <dbReference type="EMBL" id="SDZ34510.1"/>
    </source>
</evidence>
<reference evidence="2" key="1">
    <citation type="submission" date="2016-10" db="EMBL/GenBank/DDBJ databases">
        <authorList>
            <person name="Varghese N."/>
            <person name="Submissions S."/>
        </authorList>
    </citation>
    <scope>NUCLEOTIDE SEQUENCE [LARGE SCALE GENOMIC DNA]</scope>
    <source>
        <strain evidence="2">DSM 100420</strain>
    </source>
</reference>